<evidence type="ECO:0000256" key="4">
    <source>
        <dbReference type="ARBA" id="ARBA00022989"/>
    </source>
</evidence>
<accession>A0A849KMF8</accession>
<feature type="transmembrane region" description="Helical" evidence="6">
    <location>
        <begin position="30"/>
        <end position="48"/>
    </location>
</feature>
<dbReference type="AlphaFoldDB" id="A0A849KMF8"/>
<comment type="caution">
    <text evidence="8">The sequence shown here is derived from an EMBL/GenBank/DDBJ whole genome shotgun (WGS) entry which is preliminary data.</text>
</comment>
<evidence type="ECO:0000256" key="3">
    <source>
        <dbReference type="ARBA" id="ARBA00022692"/>
    </source>
</evidence>
<dbReference type="InterPro" id="IPR000620">
    <property type="entry name" value="EamA_dom"/>
</dbReference>
<feature type="transmembrane region" description="Helical" evidence="6">
    <location>
        <begin position="199"/>
        <end position="216"/>
    </location>
</feature>
<sequence>MHSKLYALGAIALWASLASLAVTLRHVPPFLLTGLALVIGSVPAWPLARQWKVPARTLALGLYGLFGYHFLLFIAFRVAPPVEANLVNYLWPLLIVVLAPVFLPGLRLKAAHVVAGLAGFAGAAIAILGAGSASGTWSWGYLPALASAFIWASYSLWTRRVPAFPTAAIGLFGLVSGLLSLACHALLEPATTLHSRDWLFIALMGLGPLGAAFFLWDKALKTGDARHIGILSYLTPLASTTLLVLVTGRAFTASIAFAGALIIGAAVLGTRAR</sequence>
<evidence type="ECO:0000256" key="1">
    <source>
        <dbReference type="ARBA" id="ARBA00004141"/>
    </source>
</evidence>
<feature type="transmembrane region" description="Helical" evidence="6">
    <location>
        <begin position="139"/>
        <end position="157"/>
    </location>
</feature>
<organism evidence="8 9">
    <name type="scientific">Ramlibacter montanisoli</name>
    <dbReference type="NCBI Taxonomy" id="2732512"/>
    <lineage>
        <taxon>Bacteria</taxon>
        <taxon>Pseudomonadati</taxon>
        <taxon>Pseudomonadota</taxon>
        <taxon>Betaproteobacteria</taxon>
        <taxon>Burkholderiales</taxon>
        <taxon>Comamonadaceae</taxon>
        <taxon>Ramlibacter</taxon>
    </lineage>
</organism>
<gene>
    <name evidence="8" type="ORF">HK415_20825</name>
</gene>
<evidence type="ECO:0000259" key="7">
    <source>
        <dbReference type="Pfam" id="PF00892"/>
    </source>
</evidence>
<keyword evidence="4 6" id="KW-1133">Transmembrane helix</keyword>
<protein>
    <submittedName>
        <fullName evidence="8">DMT family transporter</fullName>
    </submittedName>
</protein>
<proteinExistence type="inferred from homology"/>
<evidence type="ECO:0000313" key="8">
    <source>
        <dbReference type="EMBL" id="NNU45083.1"/>
    </source>
</evidence>
<evidence type="ECO:0000313" key="9">
    <source>
        <dbReference type="Proteomes" id="UP000552954"/>
    </source>
</evidence>
<dbReference type="RefSeq" id="WP_171562594.1">
    <property type="nucleotide sequence ID" value="NZ_JABFCS010000001.1"/>
</dbReference>
<dbReference type="GO" id="GO:0016020">
    <property type="term" value="C:membrane"/>
    <property type="evidence" value="ECO:0007669"/>
    <property type="project" value="UniProtKB-SubCell"/>
</dbReference>
<reference evidence="8 9" key="1">
    <citation type="submission" date="2020-05" db="EMBL/GenBank/DDBJ databases">
        <authorList>
            <person name="Khan S.A."/>
            <person name="Jeon C.O."/>
            <person name="Chun B.H."/>
        </authorList>
    </citation>
    <scope>NUCLEOTIDE SEQUENCE [LARGE SCALE GENOMIC DNA]</scope>
    <source>
        <strain evidence="8 9">B156</strain>
    </source>
</reference>
<feature type="transmembrane region" description="Helical" evidence="6">
    <location>
        <begin position="164"/>
        <end position="187"/>
    </location>
</feature>
<feature type="transmembrane region" description="Helical" evidence="6">
    <location>
        <begin position="86"/>
        <end position="106"/>
    </location>
</feature>
<comment type="subcellular location">
    <subcellularLocation>
        <location evidence="1">Membrane</location>
        <topology evidence="1">Multi-pass membrane protein</topology>
    </subcellularLocation>
</comment>
<evidence type="ECO:0000256" key="5">
    <source>
        <dbReference type="ARBA" id="ARBA00023136"/>
    </source>
</evidence>
<dbReference type="Pfam" id="PF00892">
    <property type="entry name" value="EamA"/>
    <property type="match status" value="2"/>
</dbReference>
<dbReference type="InterPro" id="IPR037185">
    <property type="entry name" value="EmrE-like"/>
</dbReference>
<comment type="similarity">
    <text evidence="2">Belongs to the EamA transporter family.</text>
</comment>
<keyword evidence="3 6" id="KW-0812">Transmembrane</keyword>
<dbReference type="Proteomes" id="UP000552954">
    <property type="component" value="Unassembled WGS sequence"/>
</dbReference>
<evidence type="ECO:0000256" key="2">
    <source>
        <dbReference type="ARBA" id="ARBA00007362"/>
    </source>
</evidence>
<feature type="transmembrane region" description="Helical" evidence="6">
    <location>
        <begin position="113"/>
        <end position="133"/>
    </location>
</feature>
<dbReference type="PANTHER" id="PTHR32322">
    <property type="entry name" value="INNER MEMBRANE TRANSPORTER"/>
    <property type="match status" value="1"/>
</dbReference>
<keyword evidence="9" id="KW-1185">Reference proteome</keyword>
<feature type="transmembrane region" description="Helical" evidence="6">
    <location>
        <begin position="60"/>
        <end position="80"/>
    </location>
</feature>
<keyword evidence="5 6" id="KW-0472">Membrane</keyword>
<dbReference type="InterPro" id="IPR050638">
    <property type="entry name" value="AA-Vitamin_Transporters"/>
</dbReference>
<feature type="domain" description="EamA" evidence="7">
    <location>
        <begin position="139"/>
        <end position="268"/>
    </location>
</feature>
<evidence type="ECO:0000256" key="6">
    <source>
        <dbReference type="SAM" id="Phobius"/>
    </source>
</evidence>
<name>A0A849KMF8_9BURK</name>
<dbReference type="EMBL" id="JABFCS010000001">
    <property type="protein sequence ID" value="NNU45083.1"/>
    <property type="molecule type" value="Genomic_DNA"/>
</dbReference>
<reference evidence="8 9" key="2">
    <citation type="submission" date="2020-06" db="EMBL/GenBank/DDBJ databases">
        <title>Ramlibacter rhizophilus sp. nov., isolated from rhizosphere soil of national flower Mugunghwa from South Korea.</title>
        <authorList>
            <person name="Zheng-Fei Y."/>
            <person name="Huan T."/>
        </authorList>
    </citation>
    <scope>NUCLEOTIDE SEQUENCE [LARGE SCALE GENOMIC DNA]</scope>
    <source>
        <strain evidence="8 9">B156</strain>
    </source>
</reference>
<dbReference type="SUPFAM" id="SSF103481">
    <property type="entry name" value="Multidrug resistance efflux transporter EmrE"/>
    <property type="match status" value="2"/>
</dbReference>
<feature type="domain" description="EamA" evidence="7">
    <location>
        <begin position="5"/>
        <end position="126"/>
    </location>
</feature>
<dbReference type="PANTHER" id="PTHR32322:SF2">
    <property type="entry name" value="EAMA DOMAIN-CONTAINING PROTEIN"/>
    <property type="match status" value="1"/>
</dbReference>
<feature type="transmembrane region" description="Helical" evidence="6">
    <location>
        <begin position="251"/>
        <end position="270"/>
    </location>
</feature>
<feature type="transmembrane region" description="Helical" evidence="6">
    <location>
        <begin position="228"/>
        <end position="245"/>
    </location>
</feature>